<protein>
    <recommendedName>
        <fullName evidence="10">ATP-dependent helicase/deoxyribonuclease subunit B</fullName>
        <ecNumber evidence="10">3.1.-.-</ecNumber>
    </recommendedName>
    <alternativeName>
        <fullName evidence="10">ATP-dependent helicase/nuclease subunit RexB</fullName>
    </alternativeName>
</protein>
<comment type="caution">
    <text evidence="13">The sequence shown here is derived from an EMBL/GenBank/DDBJ whole genome shotgun (WGS) entry which is preliminary data.</text>
</comment>
<evidence type="ECO:0000313" key="13">
    <source>
        <dbReference type="EMBL" id="OJG19401.1"/>
    </source>
</evidence>
<comment type="cofactor">
    <cofactor evidence="10">
        <name>Mg(2+)</name>
        <dbReference type="ChEBI" id="CHEBI:18420"/>
    </cofactor>
</comment>
<dbReference type="RefSeq" id="WP_067389971.1">
    <property type="nucleotide sequence ID" value="NZ_JXKH01000002.1"/>
</dbReference>
<evidence type="ECO:0000256" key="7">
    <source>
        <dbReference type="ARBA" id="ARBA00022840"/>
    </source>
</evidence>
<keyword evidence="7 10" id="KW-0067">ATP-binding</keyword>
<keyword evidence="14" id="KW-1185">Reference proteome</keyword>
<organism evidence="13 14">
    <name type="scientific">Enterococcus canis</name>
    <dbReference type="NCBI Taxonomy" id="214095"/>
    <lineage>
        <taxon>Bacteria</taxon>
        <taxon>Bacillati</taxon>
        <taxon>Bacillota</taxon>
        <taxon>Bacilli</taxon>
        <taxon>Lactobacillales</taxon>
        <taxon>Enterococcaceae</taxon>
        <taxon>Enterococcus</taxon>
    </lineage>
</organism>
<dbReference type="GO" id="GO:0016817">
    <property type="term" value="F:hydrolase activity, acting on acid anhydrides"/>
    <property type="evidence" value="ECO:0007669"/>
    <property type="project" value="InterPro"/>
</dbReference>
<dbReference type="AlphaFoldDB" id="A0A1L8RHZ1"/>
<dbReference type="GO" id="GO:0005524">
    <property type="term" value="F:ATP binding"/>
    <property type="evidence" value="ECO:0007669"/>
    <property type="project" value="UniProtKB-UniRule"/>
</dbReference>
<dbReference type="Pfam" id="PF12705">
    <property type="entry name" value="PDDEXK_1"/>
    <property type="match status" value="1"/>
</dbReference>
<feature type="domain" description="PD-(D/E)XK endonuclease-like" evidence="11">
    <location>
        <begin position="792"/>
        <end position="1137"/>
    </location>
</feature>
<evidence type="ECO:0000259" key="11">
    <source>
        <dbReference type="Pfam" id="PF12705"/>
    </source>
</evidence>
<gene>
    <name evidence="10" type="primary">rexB</name>
    <name evidence="13" type="ORF">RU97_GL000972</name>
</gene>
<dbReference type="InterPro" id="IPR049035">
    <property type="entry name" value="ADDB_N"/>
</dbReference>
<sequence length="1170" mass="134908">MSLQFVIGTGSSDHEAILLEEAQKWLQADPENQVFYLVPNYIKFQQEIHLLSRLRTAESVSTTRLQVFSFSRLAWYYLQHTKYYSGNTLSEPGAMMLLRRCLAEHKEELRVFKGEVNKPGFIKQLYELFIEFKNGLITEAELAASGERLVGKAKDLTFKLQDFQLIFTQLDELLLSYDIKATEILTYLTHYLAHQDLSKVLFVVESYTRLNAKEEQLIETLMQQGNVAFSMILDRPKELDSFDLFYDTTQLYQRLYQKARTAKVPVRPDRQALVTTDHDLKILDDYWQESRKISPKWHGPKLPEDRVMLWRSETNFHELELVAKEIRRLVSEGYRYRDIQVLTRNLSQYETNILPIFAANEIPVYLDQELAMVHHPLVEFIQSLFAIYNRYYRYHDVMRFLRSELFYPHDLPLTTADFVSARNDYRDQIDLTENAVLAFGFEGSAWTKPEDWHFLLYDFESETPEDQAELAQAANQIRGDIQQLLPVFFQDMEAALTAQQAAARFYQFLRDCQVPQLLLKWRDQALEQGALETARNHEQAWQALMDLLDEYVMIFGESAFDFSAFQEIFNSGLEDLAFGKVPATIDQVQFTSLELARPKQAKVVFAIGLDEQTLPKRIENKTLLSDEERQLLAAELAEGSLLTVSQSMANEPFVAYGVLLAATKRLYLSCPLSRDGEQEVKVSPYLLQLAKDLQLEILTKRRLTLNDETPAILDTISTYRTLVSDVIQMKEASRLQAEPLPKIWTKLEELLLESPVSALAQRVFSSLNEQNIPVSLPQKEAEALYGDHLFASVSRIESFYRCQYQYYARYGLRLKERTIFELSPAATGELFHDAMDQFFKVLIQQDKLLTQLTPAEMETLADEVLQNIFADPRFGILSSSERMNYLRYQLTQTIKRVYWALLKQSQRTGMSTRDTEVTFGVLASQKGLPGLEFDLEHGKLSVRGKIDRVDVLHTSEKDFIGVVDYKSSARSFSLTEAYYGLAMQMLTYLDVALLNAVELTGTQAEPAGSFYLHLQNPVIPFEEGQDLEIEALKKFKLDGLMVADETLMVEIDTTLEPGKTSLLYPLQQLKNGTVKAGSRQEDKFVTKGELDQLLDLNRKNFVDAGNQILSGKIELNPAYQGKERIACRFCPFRSVCEFDVMLKENNYHRIEKIDRTRLFKEDEHETETGE</sequence>
<dbReference type="PANTHER" id="PTHR30591:SF1">
    <property type="entry name" value="RECBCD ENZYME SUBUNIT RECC"/>
    <property type="match status" value="1"/>
</dbReference>
<dbReference type="GO" id="GO:0000724">
    <property type="term" value="P:double-strand break repair via homologous recombination"/>
    <property type="evidence" value="ECO:0007669"/>
    <property type="project" value="UniProtKB-UniRule"/>
</dbReference>
<feature type="binding site" evidence="10">
    <location>
        <position position="802"/>
    </location>
    <ligand>
        <name>[4Fe-4S] cluster</name>
        <dbReference type="ChEBI" id="CHEBI:49883"/>
    </ligand>
</feature>
<keyword evidence="3 10" id="KW-0227">DNA damage</keyword>
<keyword evidence="10" id="KW-0408">Iron</keyword>
<dbReference type="Proteomes" id="UP000181884">
    <property type="component" value="Unassembled WGS sequence"/>
</dbReference>
<evidence type="ECO:0000256" key="2">
    <source>
        <dbReference type="ARBA" id="ARBA00022741"/>
    </source>
</evidence>
<evidence type="ECO:0000256" key="5">
    <source>
        <dbReference type="ARBA" id="ARBA00022806"/>
    </source>
</evidence>
<name>A0A1L8RHZ1_9ENTE</name>
<proteinExistence type="inferred from homology"/>
<dbReference type="PANTHER" id="PTHR30591">
    <property type="entry name" value="RECBCD ENZYME SUBUNIT RECC"/>
    <property type="match status" value="1"/>
</dbReference>
<evidence type="ECO:0000256" key="8">
    <source>
        <dbReference type="ARBA" id="ARBA00023125"/>
    </source>
</evidence>
<keyword evidence="6 10" id="KW-0269">Exonuclease</keyword>
<comment type="miscellaneous">
    <text evidence="10">Despite having helicase-like domains, this subunit does not have helicase activity.</text>
</comment>
<dbReference type="SUPFAM" id="SSF52540">
    <property type="entry name" value="P-loop containing nucleoside triphosphate hydrolases"/>
    <property type="match status" value="1"/>
</dbReference>
<accession>A0A1L8RHZ1</accession>
<keyword evidence="4 10" id="KW-0378">Hydrolase</keyword>
<keyword evidence="10" id="KW-0004">4Fe-4S</keyword>
<evidence type="ECO:0000259" key="12">
    <source>
        <dbReference type="Pfam" id="PF21445"/>
    </source>
</evidence>
<dbReference type="GO" id="GO:0008409">
    <property type="term" value="F:5'-3' exonuclease activity"/>
    <property type="evidence" value="ECO:0007669"/>
    <property type="project" value="UniProtKB-UniRule"/>
</dbReference>
<evidence type="ECO:0000256" key="4">
    <source>
        <dbReference type="ARBA" id="ARBA00022801"/>
    </source>
</evidence>
<evidence type="ECO:0000256" key="3">
    <source>
        <dbReference type="ARBA" id="ARBA00022763"/>
    </source>
</evidence>
<keyword evidence="9 10" id="KW-0234">DNA repair</keyword>
<keyword evidence="10" id="KW-0479">Metal-binding</keyword>
<feature type="binding site" evidence="10">
    <location>
        <position position="1130"/>
    </location>
    <ligand>
        <name>[4Fe-4S] cluster</name>
        <dbReference type="ChEBI" id="CHEBI:49883"/>
    </ligand>
</feature>
<dbReference type="Gene3D" id="3.40.50.300">
    <property type="entry name" value="P-loop containing nucleotide triphosphate hydrolases"/>
    <property type="match status" value="4"/>
</dbReference>
<comment type="similarity">
    <text evidence="10">Belongs to the helicase family. AddB/RexB type 2 subfamily.</text>
</comment>
<feature type="domain" description="ATP-dependent helicase/deoxyribonuclease subunit B N-terminal" evidence="12">
    <location>
        <begin position="5"/>
        <end position="269"/>
    </location>
</feature>
<dbReference type="InterPro" id="IPR011604">
    <property type="entry name" value="PDDEXK-like_dom_sf"/>
</dbReference>
<comment type="subunit">
    <text evidence="10">Heterodimer of AddA and RexB.</text>
</comment>
<dbReference type="InterPro" id="IPR027417">
    <property type="entry name" value="P-loop_NTPase"/>
</dbReference>
<evidence type="ECO:0000256" key="1">
    <source>
        <dbReference type="ARBA" id="ARBA00022722"/>
    </source>
</evidence>
<dbReference type="GO" id="GO:0003690">
    <property type="term" value="F:double-stranded DNA binding"/>
    <property type="evidence" value="ECO:0007669"/>
    <property type="project" value="UniProtKB-UniRule"/>
</dbReference>
<dbReference type="Gene3D" id="3.90.320.10">
    <property type="match status" value="1"/>
</dbReference>
<dbReference type="HAMAP" id="MF_01453">
    <property type="entry name" value="AddB_type2"/>
    <property type="match status" value="1"/>
</dbReference>
<dbReference type="GO" id="GO:0051539">
    <property type="term" value="F:4 iron, 4 sulfur cluster binding"/>
    <property type="evidence" value="ECO:0007669"/>
    <property type="project" value="UniProtKB-KW"/>
</dbReference>
<evidence type="ECO:0000256" key="9">
    <source>
        <dbReference type="ARBA" id="ARBA00023204"/>
    </source>
</evidence>
<evidence type="ECO:0000256" key="10">
    <source>
        <dbReference type="HAMAP-Rule" id="MF_01453"/>
    </source>
</evidence>
<comment type="function">
    <text evidence="10">The heterodimer acts as both an ATP-dependent DNA helicase and an ATP-dependent, dual-direction single-stranded exonuclease. Recognizes the chi site generating a DNA molecule suitable for the initiation of homologous recombination. This subunit has 5' -&gt; 3' nuclease activity but not helicase activity.</text>
</comment>
<dbReference type="InterPro" id="IPR038726">
    <property type="entry name" value="PDDEXK_AddAB-type"/>
</dbReference>
<keyword evidence="1 10" id="KW-0540">Nuclease</keyword>
<dbReference type="GO" id="GO:0004386">
    <property type="term" value="F:helicase activity"/>
    <property type="evidence" value="ECO:0007669"/>
    <property type="project" value="UniProtKB-KW"/>
</dbReference>
<dbReference type="Pfam" id="PF21445">
    <property type="entry name" value="ADDB_N"/>
    <property type="match status" value="1"/>
</dbReference>
<dbReference type="EMBL" id="JXKH01000002">
    <property type="protein sequence ID" value="OJG19401.1"/>
    <property type="molecule type" value="Genomic_DNA"/>
</dbReference>
<dbReference type="InterPro" id="IPR014141">
    <property type="entry name" value="DNA_helicase_suRexB"/>
</dbReference>
<evidence type="ECO:0000313" key="14">
    <source>
        <dbReference type="Proteomes" id="UP000181884"/>
    </source>
</evidence>
<keyword evidence="5 10" id="KW-0347">Helicase</keyword>
<dbReference type="EC" id="3.1.-.-" evidence="10"/>
<comment type="cofactor">
    <cofactor evidence="10">
        <name>[4Fe-4S] cluster</name>
        <dbReference type="ChEBI" id="CHEBI:49883"/>
    </cofactor>
    <text evidence="10">Binds 1 [4Fe-4S] cluster.</text>
</comment>
<dbReference type="GO" id="GO:0046872">
    <property type="term" value="F:metal ion binding"/>
    <property type="evidence" value="ECO:0007669"/>
    <property type="project" value="UniProtKB-KW"/>
</dbReference>
<keyword evidence="8 10" id="KW-0238">DNA-binding</keyword>
<feature type="binding site" evidence="10">
    <location>
        <position position="1136"/>
    </location>
    <ligand>
        <name>[4Fe-4S] cluster</name>
        <dbReference type="ChEBI" id="CHEBI:49883"/>
    </ligand>
</feature>
<keyword evidence="10" id="KW-0411">Iron-sulfur</keyword>
<reference evidence="13 14" key="1">
    <citation type="submission" date="2014-12" db="EMBL/GenBank/DDBJ databases">
        <title>Draft genome sequences of 29 type strains of Enterococci.</title>
        <authorList>
            <person name="Zhong Z."/>
            <person name="Sun Z."/>
            <person name="Liu W."/>
            <person name="Zhang W."/>
            <person name="Zhang H."/>
        </authorList>
    </citation>
    <scope>NUCLEOTIDE SEQUENCE [LARGE SCALE GENOMIC DNA]</scope>
    <source>
        <strain evidence="13 14">DSM 17029</strain>
    </source>
</reference>
<dbReference type="STRING" id="214095.RU97_GL000972"/>
<evidence type="ECO:0000256" key="6">
    <source>
        <dbReference type="ARBA" id="ARBA00022839"/>
    </source>
</evidence>
<keyword evidence="2 10" id="KW-0547">Nucleotide-binding</keyword>